<feature type="transmembrane region" description="Helical" evidence="6">
    <location>
        <begin position="44"/>
        <end position="64"/>
    </location>
</feature>
<evidence type="ECO:0000256" key="3">
    <source>
        <dbReference type="ARBA" id="ARBA00022692"/>
    </source>
</evidence>
<evidence type="ECO:0000256" key="6">
    <source>
        <dbReference type="SAM" id="Phobius"/>
    </source>
</evidence>
<dbReference type="AlphaFoldDB" id="A0A8X6XDV6"/>
<comment type="similarity">
    <text evidence="2">Belongs to the major facilitator superfamily. MFSD6 family.</text>
</comment>
<dbReference type="Proteomes" id="UP000886998">
    <property type="component" value="Unassembled WGS sequence"/>
</dbReference>
<reference evidence="8" key="1">
    <citation type="submission" date="2020-08" db="EMBL/GenBank/DDBJ databases">
        <title>Multicomponent nature underlies the extraordinary mechanical properties of spider dragline silk.</title>
        <authorList>
            <person name="Kono N."/>
            <person name="Nakamura H."/>
            <person name="Mori M."/>
            <person name="Yoshida Y."/>
            <person name="Ohtoshi R."/>
            <person name="Malay A.D."/>
            <person name="Moran D.A.P."/>
            <person name="Tomita M."/>
            <person name="Numata K."/>
            <person name="Arakawa K."/>
        </authorList>
    </citation>
    <scope>NUCLEOTIDE SEQUENCE</scope>
</reference>
<dbReference type="InterPro" id="IPR051717">
    <property type="entry name" value="MFS_MFSD6"/>
</dbReference>
<keyword evidence="3 6" id="KW-0812">Transmembrane</keyword>
<dbReference type="PANTHER" id="PTHR16172:SF41">
    <property type="entry name" value="MAJOR FACILITATOR SUPERFAMILY DOMAIN-CONTAINING PROTEIN 6-LIKE"/>
    <property type="match status" value="1"/>
</dbReference>
<evidence type="ECO:0000313" key="8">
    <source>
        <dbReference type="EMBL" id="GFY50860.1"/>
    </source>
</evidence>
<accession>A0A8X6XDV6</accession>
<dbReference type="Pfam" id="PF12832">
    <property type="entry name" value="MFS_1_like"/>
    <property type="match status" value="1"/>
</dbReference>
<evidence type="ECO:0000256" key="2">
    <source>
        <dbReference type="ARBA" id="ARBA00005241"/>
    </source>
</evidence>
<name>A0A8X6XDV6_9ARAC</name>
<keyword evidence="9" id="KW-1185">Reference proteome</keyword>
<keyword evidence="4 6" id="KW-1133">Transmembrane helix</keyword>
<feature type="transmembrane region" description="Helical" evidence="6">
    <location>
        <begin position="70"/>
        <end position="88"/>
    </location>
</feature>
<evidence type="ECO:0000256" key="1">
    <source>
        <dbReference type="ARBA" id="ARBA00004141"/>
    </source>
</evidence>
<evidence type="ECO:0000256" key="4">
    <source>
        <dbReference type="ARBA" id="ARBA00022989"/>
    </source>
</evidence>
<feature type="transmembrane region" description="Helical" evidence="6">
    <location>
        <begin position="126"/>
        <end position="150"/>
    </location>
</feature>
<dbReference type="InterPro" id="IPR024989">
    <property type="entry name" value="MFS_assoc_dom"/>
</dbReference>
<comment type="subcellular location">
    <subcellularLocation>
        <location evidence="1">Membrane</location>
        <topology evidence="1">Multi-pass membrane protein</topology>
    </subcellularLocation>
</comment>
<dbReference type="EMBL" id="BMAV01007764">
    <property type="protein sequence ID" value="GFY50860.1"/>
    <property type="molecule type" value="Genomic_DNA"/>
</dbReference>
<proteinExistence type="inferred from homology"/>
<sequence length="268" mass="29704">MTAERNGKSGDIYILPSLETSLEKKEAVKKGFWHIDRETLRYKFPFFLFMGALGVVIPFIPVVFSNRIGLTASSIVTLLVTSQFLSMVSKPLLGYIADYTNKLKVIIGVLTNILKDVGKVLKSKEFLSYLLGVFMKGMLSGFVVYLMIFLNEIGESRFLLGMMQCVQALLEKFPLVLPVECLHGISYGVYYPAVAAYAKLSAKQRTEATTQAVLFTTHEGIEFTSMVLITDVIGTASVEISSHLLSDDELHAEEFFLQISYAGSSSFA</sequence>
<dbReference type="SUPFAM" id="SSF103473">
    <property type="entry name" value="MFS general substrate transporter"/>
    <property type="match status" value="1"/>
</dbReference>
<organism evidence="8 9">
    <name type="scientific">Trichonephila inaurata madagascariensis</name>
    <dbReference type="NCBI Taxonomy" id="2747483"/>
    <lineage>
        <taxon>Eukaryota</taxon>
        <taxon>Metazoa</taxon>
        <taxon>Ecdysozoa</taxon>
        <taxon>Arthropoda</taxon>
        <taxon>Chelicerata</taxon>
        <taxon>Arachnida</taxon>
        <taxon>Araneae</taxon>
        <taxon>Araneomorphae</taxon>
        <taxon>Entelegynae</taxon>
        <taxon>Araneoidea</taxon>
        <taxon>Nephilidae</taxon>
        <taxon>Trichonephila</taxon>
        <taxon>Trichonephila inaurata</taxon>
    </lineage>
</organism>
<gene>
    <name evidence="8" type="primary">NCL1_26938</name>
    <name evidence="8" type="ORF">TNIN_135961</name>
</gene>
<evidence type="ECO:0000256" key="5">
    <source>
        <dbReference type="ARBA" id="ARBA00023136"/>
    </source>
</evidence>
<evidence type="ECO:0000313" key="9">
    <source>
        <dbReference type="Proteomes" id="UP000886998"/>
    </source>
</evidence>
<dbReference type="PANTHER" id="PTHR16172">
    <property type="entry name" value="MAJOR FACILITATOR SUPERFAMILY DOMAIN-CONTAINING PROTEIN 6-LIKE"/>
    <property type="match status" value="1"/>
</dbReference>
<dbReference type="InterPro" id="IPR036259">
    <property type="entry name" value="MFS_trans_sf"/>
</dbReference>
<comment type="caution">
    <text evidence="8">The sequence shown here is derived from an EMBL/GenBank/DDBJ whole genome shotgun (WGS) entry which is preliminary data.</text>
</comment>
<feature type="domain" description="Major facilitator superfamily associated" evidence="7">
    <location>
        <begin position="40"/>
        <end position="107"/>
    </location>
</feature>
<dbReference type="Gene3D" id="1.20.1250.20">
    <property type="entry name" value="MFS general substrate transporter like domains"/>
    <property type="match status" value="1"/>
</dbReference>
<keyword evidence="5 6" id="KW-0472">Membrane</keyword>
<evidence type="ECO:0000259" key="7">
    <source>
        <dbReference type="Pfam" id="PF12832"/>
    </source>
</evidence>
<dbReference type="GO" id="GO:0016020">
    <property type="term" value="C:membrane"/>
    <property type="evidence" value="ECO:0007669"/>
    <property type="project" value="UniProtKB-SubCell"/>
</dbReference>
<protein>
    <submittedName>
        <fullName evidence="8">Major facilitator superfamily domain-containing protein 6</fullName>
    </submittedName>
</protein>